<comment type="caution">
    <text evidence="1">The sequence shown here is derived from an EMBL/GenBank/DDBJ whole genome shotgun (WGS) entry which is preliminary data.</text>
</comment>
<evidence type="ECO:0000313" key="2">
    <source>
        <dbReference type="Proteomes" id="UP000822688"/>
    </source>
</evidence>
<name>A0A8T0J6T3_CERPU</name>
<dbReference type="AlphaFoldDB" id="A0A8T0J6T3"/>
<evidence type="ECO:0000313" key="1">
    <source>
        <dbReference type="EMBL" id="KAG0590679.1"/>
    </source>
</evidence>
<proteinExistence type="predicted"/>
<dbReference type="EMBL" id="CM026421">
    <property type="protein sequence ID" value="KAG0590679.1"/>
    <property type="molecule type" value="Genomic_DNA"/>
</dbReference>
<dbReference type="Proteomes" id="UP000822688">
    <property type="component" value="Chromosome 1"/>
</dbReference>
<sequence>MDPELHALWRSRNIPPMTITFLQECLQSTNARSALILHRTRAAKRKKALELKCGSEFPVSTITSQGYCFCNENIPCTLPKPKTFEHGLHYFILYTPITLTLQIAIG</sequence>
<protein>
    <submittedName>
        <fullName evidence="1">Uncharacterized protein</fullName>
    </submittedName>
</protein>
<reference evidence="1" key="1">
    <citation type="submission" date="2020-06" db="EMBL/GenBank/DDBJ databases">
        <title>WGS assembly of Ceratodon purpureus strain R40.</title>
        <authorList>
            <person name="Carey S.B."/>
            <person name="Jenkins J."/>
            <person name="Shu S."/>
            <person name="Lovell J.T."/>
            <person name="Sreedasyam A."/>
            <person name="Maumus F."/>
            <person name="Tiley G.P."/>
            <person name="Fernandez-Pozo N."/>
            <person name="Barry K."/>
            <person name="Chen C."/>
            <person name="Wang M."/>
            <person name="Lipzen A."/>
            <person name="Daum C."/>
            <person name="Saski C.A."/>
            <person name="Payton A.C."/>
            <person name="Mcbreen J.C."/>
            <person name="Conrad R.E."/>
            <person name="Kollar L.M."/>
            <person name="Olsson S."/>
            <person name="Huttunen S."/>
            <person name="Landis J.B."/>
            <person name="Wickett N.J."/>
            <person name="Johnson M.G."/>
            <person name="Rensing S.A."/>
            <person name="Grimwood J."/>
            <person name="Schmutz J."/>
            <person name="Mcdaniel S.F."/>
        </authorList>
    </citation>
    <scope>NUCLEOTIDE SEQUENCE</scope>
    <source>
        <strain evidence="1">R40</strain>
    </source>
</reference>
<keyword evidence="2" id="KW-1185">Reference proteome</keyword>
<organism evidence="1 2">
    <name type="scientific">Ceratodon purpureus</name>
    <name type="common">Fire moss</name>
    <name type="synonym">Dicranum purpureum</name>
    <dbReference type="NCBI Taxonomy" id="3225"/>
    <lineage>
        <taxon>Eukaryota</taxon>
        <taxon>Viridiplantae</taxon>
        <taxon>Streptophyta</taxon>
        <taxon>Embryophyta</taxon>
        <taxon>Bryophyta</taxon>
        <taxon>Bryophytina</taxon>
        <taxon>Bryopsida</taxon>
        <taxon>Dicranidae</taxon>
        <taxon>Pseudoditrichales</taxon>
        <taxon>Ditrichaceae</taxon>
        <taxon>Ceratodon</taxon>
    </lineage>
</organism>
<accession>A0A8T0J6T3</accession>
<gene>
    <name evidence="1" type="ORF">KC19_1G118700</name>
</gene>